<comment type="caution">
    <text evidence="2">The sequence shown here is derived from an EMBL/GenBank/DDBJ whole genome shotgun (WGS) entry which is preliminary data.</text>
</comment>
<dbReference type="EMBL" id="JARAKF010000001">
    <property type="protein sequence ID" value="MDU9000583.1"/>
    <property type="molecule type" value="Genomic_DNA"/>
</dbReference>
<dbReference type="RefSeq" id="WP_143614028.1">
    <property type="nucleotide sequence ID" value="NZ_CP107955.1"/>
</dbReference>
<evidence type="ECO:0000256" key="1">
    <source>
        <dbReference type="SAM" id="MobiDB-lite"/>
    </source>
</evidence>
<keyword evidence="3" id="KW-1185">Reference proteome</keyword>
<feature type="region of interest" description="Disordered" evidence="1">
    <location>
        <begin position="1"/>
        <end position="31"/>
    </location>
</feature>
<evidence type="ECO:0000313" key="2">
    <source>
        <dbReference type="EMBL" id="MDU9000583.1"/>
    </source>
</evidence>
<name>A0ABU3V3D6_9ACTN</name>
<protein>
    <submittedName>
        <fullName evidence="2">Uncharacterized protein</fullName>
    </submittedName>
</protein>
<reference evidence="2 3" key="1">
    <citation type="submission" date="2023-02" db="EMBL/GenBank/DDBJ databases">
        <authorList>
            <person name="Maleckis M."/>
        </authorList>
    </citation>
    <scope>NUCLEOTIDE SEQUENCE [LARGE SCALE GENOMIC DNA]</scope>
    <source>
        <strain evidence="2 3">P8-A2</strain>
    </source>
</reference>
<evidence type="ECO:0000313" key="3">
    <source>
        <dbReference type="Proteomes" id="UP001257627"/>
    </source>
</evidence>
<proteinExistence type="predicted"/>
<organism evidence="2 3">
    <name type="scientific">Streptomyces mirabilis</name>
    <dbReference type="NCBI Taxonomy" id="68239"/>
    <lineage>
        <taxon>Bacteria</taxon>
        <taxon>Bacillati</taxon>
        <taxon>Actinomycetota</taxon>
        <taxon>Actinomycetes</taxon>
        <taxon>Kitasatosporales</taxon>
        <taxon>Streptomycetaceae</taxon>
        <taxon>Streptomyces</taxon>
    </lineage>
</organism>
<dbReference type="Proteomes" id="UP001257627">
    <property type="component" value="Unassembled WGS sequence"/>
</dbReference>
<gene>
    <name evidence="2" type="ORF">PU648_51430</name>
</gene>
<accession>A0ABU3V3D6</accession>
<sequence>MRTDHSEPESASKTTAEKDASRELRNHPKAFAEETTTAGIVARMVDLYPGWENRRILWHSAMAAIARKTGQ</sequence>